<name>A0A4P7SLS7_9CELL</name>
<dbReference type="GO" id="GO:0003724">
    <property type="term" value="F:RNA helicase activity"/>
    <property type="evidence" value="ECO:0007669"/>
    <property type="project" value="UniProtKB-EC"/>
</dbReference>
<dbReference type="PROSITE" id="PS51195">
    <property type="entry name" value="Q_MOTIF"/>
    <property type="match status" value="1"/>
</dbReference>
<sequence length="636" mass="66814">MNDDAAEQTPAASTDHAVDETLDEHRTVADAVPTPVPTGTRRAASVQAVDASFAEFDVRPEIVEALAAAGISQPFPIQAMTLPVALSGHDIIGQAKTGTGKTLGFGVPLLHRVIAPNEEGYDRLPAPGDPQALVVVPTRELAVQVAGDLAMASSRRKVRIVQVYGGRAYEPQIEALQRGADVVVGTPGRMIDLLNQRHLRLNHATEVVLDEADEMLDLGFLPDVEKLLGATPPNRHTMLFSATMPGAVVAMARRYMSQPTHIRAQDPDDDGRQTVKNIKQVAYRAHAMDKVELLARILQARDRGLTIVFARTKRTAAKVADELVERGFAAGALHGDLGQGAREQALRAFRNGKVDVLVATDVAARGIDVEDVTHVVNYQCPEDEKTYLHRTGRTGRAGNTGTAVTFVDWDDLPRWGLIDKALGLGIPAPVETYSSSDHVYTDLDIPTGVTGRLPRGQRTRAGLEAETLEDLGETGKRGGGARPARDDRPARDGAGRGGAGRDGAGRDGAGRDGAGRDGAGRDGGRGRGGERREDAPDAPRDGEAGDGGEGRSRRRRGGRGRAGGAEGAATEGAPSEGVTQGDVTQGTPTQDAPAAGTSGEAATGEAGEAGQRRRRRRRSRGGSGEGSAPATAPAEA</sequence>
<dbReference type="InterPro" id="IPR014001">
    <property type="entry name" value="Helicase_ATP-bd"/>
</dbReference>
<organism evidence="12 13">
    <name type="scientific">Cellulomonas shaoxiangyii</name>
    <dbReference type="NCBI Taxonomy" id="2566013"/>
    <lineage>
        <taxon>Bacteria</taxon>
        <taxon>Bacillati</taxon>
        <taxon>Actinomycetota</taxon>
        <taxon>Actinomycetes</taxon>
        <taxon>Micrococcales</taxon>
        <taxon>Cellulomonadaceae</taxon>
        <taxon>Cellulomonas</taxon>
    </lineage>
</organism>
<dbReference type="AlphaFoldDB" id="A0A4P7SLS7"/>
<dbReference type="PROSITE" id="PS00039">
    <property type="entry name" value="DEAD_ATP_HELICASE"/>
    <property type="match status" value="1"/>
</dbReference>
<dbReference type="GO" id="GO:0005829">
    <property type="term" value="C:cytosol"/>
    <property type="evidence" value="ECO:0007669"/>
    <property type="project" value="TreeGrafter"/>
</dbReference>
<dbReference type="EMBL" id="CP039291">
    <property type="protein sequence ID" value="QCB95200.1"/>
    <property type="molecule type" value="Genomic_DNA"/>
</dbReference>
<dbReference type="InterPro" id="IPR027417">
    <property type="entry name" value="P-loop_NTPase"/>
</dbReference>
<dbReference type="KEGG" id="celz:E5225_05150"/>
<dbReference type="GO" id="GO:0005840">
    <property type="term" value="C:ribosome"/>
    <property type="evidence" value="ECO:0007669"/>
    <property type="project" value="TreeGrafter"/>
</dbReference>
<dbReference type="PANTHER" id="PTHR47963">
    <property type="entry name" value="DEAD-BOX ATP-DEPENDENT RNA HELICASE 47, MITOCHONDRIAL"/>
    <property type="match status" value="1"/>
</dbReference>
<evidence type="ECO:0000256" key="1">
    <source>
        <dbReference type="ARBA" id="ARBA00012552"/>
    </source>
</evidence>
<evidence type="ECO:0000256" key="8">
    <source>
        <dbReference type="SAM" id="MobiDB-lite"/>
    </source>
</evidence>
<dbReference type="SMART" id="SM00487">
    <property type="entry name" value="DEXDc"/>
    <property type="match status" value="1"/>
</dbReference>
<dbReference type="PANTHER" id="PTHR47963:SF8">
    <property type="entry name" value="ATP-DEPENDENT RNA HELICASE DEAD"/>
    <property type="match status" value="1"/>
</dbReference>
<dbReference type="GO" id="GO:0033592">
    <property type="term" value="F:RNA strand annealing activity"/>
    <property type="evidence" value="ECO:0007669"/>
    <property type="project" value="TreeGrafter"/>
</dbReference>
<feature type="compositionally biased region" description="Basic and acidic residues" evidence="8">
    <location>
        <begin position="503"/>
        <end position="551"/>
    </location>
</feature>
<dbReference type="InterPro" id="IPR044742">
    <property type="entry name" value="DEAD/DEAH_RhlB"/>
</dbReference>
<dbReference type="GO" id="GO:0005524">
    <property type="term" value="F:ATP binding"/>
    <property type="evidence" value="ECO:0007669"/>
    <property type="project" value="UniProtKB-KW"/>
</dbReference>
<feature type="region of interest" description="Disordered" evidence="8">
    <location>
        <begin position="444"/>
        <end position="636"/>
    </location>
</feature>
<dbReference type="SUPFAM" id="SSF52540">
    <property type="entry name" value="P-loop containing nucleoside triphosphate hydrolases"/>
    <property type="match status" value="1"/>
</dbReference>
<feature type="domain" description="Helicase C-terminal" evidence="10">
    <location>
        <begin position="292"/>
        <end position="438"/>
    </location>
</feature>
<evidence type="ECO:0000259" key="10">
    <source>
        <dbReference type="PROSITE" id="PS51194"/>
    </source>
</evidence>
<feature type="domain" description="DEAD-box RNA helicase Q" evidence="11">
    <location>
        <begin position="51"/>
        <end position="79"/>
    </location>
</feature>
<feature type="region of interest" description="Disordered" evidence="8">
    <location>
        <begin position="1"/>
        <end position="20"/>
    </location>
</feature>
<keyword evidence="4 7" id="KW-0347">Helicase</keyword>
<feature type="short sequence motif" description="Q motif" evidence="6">
    <location>
        <begin position="51"/>
        <end position="79"/>
    </location>
</feature>
<dbReference type="InterPro" id="IPR014014">
    <property type="entry name" value="RNA_helicase_DEAD_Q_motif"/>
</dbReference>
<dbReference type="InterPro" id="IPR011545">
    <property type="entry name" value="DEAD/DEAH_box_helicase_dom"/>
</dbReference>
<protein>
    <recommendedName>
        <fullName evidence="1">RNA helicase</fullName>
        <ecNumber evidence="1">3.6.4.13</ecNumber>
    </recommendedName>
</protein>
<dbReference type="Pfam" id="PF00271">
    <property type="entry name" value="Helicase_C"/>
    <property type="match status" value="1"/>
</dbReference>
<evidence type="ECO:0000313" key="13">
    <source>
        <dbReference type="Proteomes" id="UP000296469"/>
    </source>
</evidence>
<evidence type="ECO:0000256" key="5">
    <source>
        <dbReference type="ARBA" id="ARBA00022840"/>
    </source>
</evidence>
<keyword evidence="3 7" id="KW-0378">Hydrolase</keyword>
<comment type="similarity">
    <text evidence="7">Belongs to the DEAD box helicase family.</text>
</comment>
<dbReference type="GO" id="GO:0016787">
    <property type="term" value="F:hydrolase activity"/>
    <property type="evidence" value="ECO:0007669"/>
    <property type="project" value="UniProtKB-KW"/>
</dbReference>
<feature type="compositionally biased region" description="Low complexity" evidence="8">
    <location>
        <begin position="592"/>
        <end position="609"/>
    </location>
</feature>
<dbReference type="EC" id="3.6.4.13" evidence="1"/>
<dbReference type="GO" id="GO:0009409">
    <property type="term" value="P:response to cold"/>
    <property type="evidence" value="ECO:0007669"/>
    <property type="project" value="TreeGrafter"/>
</dbReference>
<dbReference type="InterPro" id="IPR050547">
    <property type="entry name" value="DEAD_box_RNA_helicases"/>
</dbReference>
<dbReference type="PROSITE" id="PS51194">
    <property type="entry name" value="HELICASE_CTER"/>
    <property type="match status" value="1"/>
</dbReference>
<dbReference type="CDD" id="cd18787">
    <property type="entry name" value="SF2_C_DEAD"/>
    <property type="match status" value="1"/>
</dbReference>
<evidence type="ECO:0000256" key="2">
    <source>
        <dbReference type="ARBA" id="ARBA00022741"/>
    </source>
</evidence>
<feature type="compositionally biased region" description="Basic and acidic residues" evidence="8">
    <location>
        <begin position="483"/>
        <end position="494"/>
    </location>
</feature>
<dbReference type="Gene3D" id="3.40.50.300">
    <property type="entry name" value="P-loop containing nucleotide triphosphate hydrolases"/>
    <property type="match status" value="2"/>
</dbReference>
<feature type="compositionally biased region" description="Polar residues" evidence="8">
    <location>
        <begin position="581"/>
        <end position="590"/>
    </location>
</feature>
<dbReference type="Proteomes" id="UP000296469">
    <property type="component" value="Chromosome"/>
</dbReference>
<evidence type="ECO:0000256" key="4">
    <source>
        <dbReference type="ARBA" id="ARBA00022806"/>
    </source>
</evidence>
<evidence type="ECO:0000259" key="9">
    <source>
        <dbReference type="PROSITE" id="PS51192"/>
    </source>
</evidence>
<evidence type="ECO:0000256" key="3">
    <source>
        <dbReference type="ARBA" id="ARBA00022801"/>
    </source>
</evidence>
<dbReference type="CDD" id="cd00268">
    <property type="entry name" value="DEADc"/>
    <property type="match status" value="1"/>
</dbReference>
<evidence type="ECO:0000256" key="6">
    <source>
        <dbReference type="PROSITE-ProRule" id="PRU00552"/>
    </source>
</evidence>
<dbReference type="PROSITE" id="PS51192">
    <property type="entry name" value="HELICASE_ATP_BIND_1"/>
    <property type="match status" value="1"/>
</dbReference>
<dbReference type="InterPro" id="IPR001650">
    <property type="entry name" value="Helicase_C-like"/>
</dbReference>
<evidence type="ECO:0000259" key="11">
    <source>
        <dbReference type="PROSITE" id="PS51195"/>
    </source>
</evidence>
<reference evidence="12 13" key="1">
    <citation type="submission" date="2019-04" db="EMBL/GenBank/DDBJ databases">
        <title>Isolation and identification of Cellulomonas shaoxiangyii sp. Nov. isolated from feces of the Tibetan antelopes (Pantholops hodgsonii) in the Qinghai-Tibet plateau of China.</title>
        <authorList>
            <person name="Tian Z."/>
        </authorList>
    </citation>
    <scope>NUCLEOTIDE SEQUENCE [LARGE SCALE GENOMIC DNA]</scope>
    <source>
        <strain evidence="12 13">Z28</strain>
    </source>
</reference>
<accession>A0A4P7SLS7</accession>
<feature type="compositionally biased region" description="Low complexity" evidence="8">
    <location>
        <begin position="567"/>
        <end position="577"/>
    </location>
</feature>
<keyword evidence="13" id="KW-1185">Reference proteome</keyword>
<dbReference type="Pfam" id="PF00270">
    <property type="entry name" value="DEAD"/>
    <property type="match status" value="1"/>
</dbReference>
<feature type="domain" description="Helicase ATP-binding" evidence="9">
    <location>
        <begin position="82"/>
        <end position="262"/>
    </location>
</feature>
<keyword evidence="2 7" id="KW-0547">Nucleotide-binding</keyword>
<evidence type="ECO:0000256" key="7">
    <source>
        <dbReference type="RuleBase" id="RU000492"/>
    </source>
</evidence>
<gene>
    <name evidence="12" type="ORF">E5225_05150</name>
</gene>
<dbReference type="SMART" id="SM00490">
    <property type="entry name" value="HELICc"/>
    <property type="match status" value="1"/>
</dbReference>
<proteinExistence type="inferred from homology"/>
<keyword evidence="5 7" id="KW-0067">ATP-binding</keyword>
<dbReference type="InterPro" id="IPR000629">
    <property type="entry name" value="RNA-helicase_DEAD-box_CS"/>
</dbReference>
<evidence type="ECO:0000313" key="12">
    <source>
        <dbReference type="EMBL" id="QCB95200.1"/>
    </source>
</evidence>